<organism evidence="2 3">
    <name type="scientific">Tardibacter chloracetimidivorans</name>
    <dbReference type="NCBI Taxonomy" id="1921510"/>
    <lineage>
        <taxon>Bacteria</taxon>
        <taxon>Pseudomonadati</taxon>
        <taxon>Pseudomonadota</taxon>
        <taxon>Alphaproteobacteria</taxon>
        <taxon>Sphingomonadales</taxon>
        <taxon>Sphingomonadaceae</taxon>
        <taxon>Tardibacter</taxon>
    </lineage>
</organism>
<dbReference type="STRING" id="1921510.BSL82_09850"/>
<comment type="caution">
    <text evidence="1">Lacks conserved residue(s) required for the propagation of feature annotation.</text>
</comment>
<feature type="transmembrane region" description="Helical" evidence="1">
    <location>
        <begin position="173"/>
        <end position="192"/>
    </location>
</feature>
<gene>
    <name evidence="2" type="ORF">BSL82_09850</name>
</gene>
<dbReference type="GO" id="GO:0005886">
    <property type="term" value="C:plasma membrane"/>
    <property type="evidence" value="ECO:0007669"/>
    <property type="project" value="UniProtKB-SubCell"/>
</dbReference>
<evidence type="ECO:0000313" key="3">
    <source>
        <dbReference type="Proteomes" id="UP000182063"/>
    </source>
</evidence>
<keyword evidence="1" id="KW-1133">Transmembrane helix</keyword>
<dbReference type="EMBL" id="CP018221">
    <property type="protein sequence ID" value="API59580.1"/>
    <property type="molecule type" value="Genomic_DNA"/>
</dbReference>
<dbReference type="KEGG" id="sphj:BSL82_09850"/>
<dbReference type="AlphaFoldDB" id="A0A1L3ZVF7"/>
<sequence>MRRVPLLATALVLIAVAVMIALGMWQLRRAEWKETLTARAAGNLLEATADLPSTLPPGLDYRRFRVTCERIEYLQPKAGTGRGGTSGWLQPAACVRRPGDDRVTIGLGITERPERALPRGTANSYTGRLLHSGTESADQYILYAEQPPTGLIPVAQPTPEMANTTTPEGHRGYAMQWFLFAATAVAIYGLALRRRWRAGRE</sequence>
<dbReference type="Proteomes" id="UP000182063">
    <property type="component" value="Chromosome"/>
</dbReference>
<keyword evidence="1" id="KW-1003">Cell membrane</keyword>
<evidence type="ECO:0000256" key="1">
    <source>
        <dbReference type="RuleBase" id="RU363076"/>
    </source>
</evidence>
<comment type="similarity">
    <text evidence="1">Belongs to the SURF1 family.</text>
</comment>
<keyword evidence="1" id="KW-0472">Membrane</keyword>
<keyword evidence="1" id="KW-0812">Transmembrane</keyword>
<dbReference type="InterPro" id="IPR002994">
    <property type="entry name" value="Surf1/Shy1"/>
</dbReference>
<keyword evidence="3" id="KW-1185">Reference proteome</keyword>
<name>A0A1L3ZVF7_9SPHN</name>
<proteinExistence type="inferred from homology"/>
<reference evidence="3" key="1">
    <citation type="submission" date="2016-11" db="EMBL/GenBank/DDBJ databases">
        <title>Complete Genome Sequence of alachlor-degrading Sphingomonas sp. strain JJ-A5.</title>
        <authorList>
            <person name="Lee H."/>
            <person name="Ka J.-O."/>
        </authorList>
    </citation>
    <scope>NUCLEOTIDE SEQUENCE [LARGE SCALE GENOMIC DNA]</scope>
    <source>
        <strain evidence="3">JJ-A5</strain>
    </source>
</reference>
<evidence type="ECO:0000313" key="2">
    <source>
        <dbReference type="EMBL" id="API59580.1"/>
    </source>
</evidence>
<comment type="subcellular location">
    <subcellularLocation>
        <location evidence="1">Cell membrane</location>
        <topology evidence="1">Multi-pass membrane protein</topology>
    </subcellularLocation>
</comment>
<accession>A0A1L3ZVF7</accession>
<dbReference type="Pfam" id="PF02104">
    <property type="entry name" value="SURF1"/>
    <property type="match status" value="1"/>
</dbReference>
<protein>
    <recommendedName>
        <fullName evidence="1">SURF1-like protein</fullName>
    </recommendedName>
</protein>
<dbReference type="RefSeq" id="WP_072597230.1">
    <property type="nucleotide sequence ID" value="NZ_CP018221.1"/>
</dbReference>